<reference evidence="2 3" key="1">
    <citation type="submission" date="2012-08" db="EMBL/GenBank/DDBJ databases">
        <title>Oryza genome evolution.</title>
        <authorList>
            <person name="Wing R.A."/>
        </authorList>
    </citation>
    <scope>NUCLEOTIDE SEQUENCE</scope>
</reference>
<accession>A0A0D9WQC9</accession>
<dbReference type="PANTHER" id="PTHR48055:SF48">
    <property type="entry name" value="PROTEIN KINASE DOMAIN-CONTAINING PROTEIN"/>
    <property type="match status" value="1"/>
</dbReference>
<dbReference type="GO" id="GO:0004672">
    <property type="term" value="F:protein kinase activity"/>
    <property type="evidence" value="ECO:0007669"/>
    <property type="project" value="InterPro"/>
</dbReference>
<dbReference type="InterPro" id="IPR001245">
    <property type="entry name" value="Ser-Thr/Tyr_kinase_cat_dom"/>
</dbReference>
<dbReference type="InterPro" id="IPR011009">
    <property type="entry name" value="Kinase-like_dom_sf"/>
</dbReference>
<dbReference type="eggNOG" id="ENOG502QPYS">
    <property type="taxonomic scope" value="Eukaryota"/>
</dbReference>
<dbReference type="PANTHER" id="PTHR48055">
    <property type="entry name" value="LEUCINE-RICH REPEAT RECEPTOR PROTEIN KINASE EMS1"/>
    <property type="match status" value="1"/>
</dbReference>
<organism evidence="2 3">
    <name type="scientific">Leersia perrieri</name>
    <dbReference type="NCBI Taxonomy" id="77586"/>
    <lineage>
        <taxon>Eukaryota</taxon>
        <taxon>Viridiplantae</taxon>
        <taxon>Streptophyta</taxon>
        <taxon>Embryophyta</taxon>
        <taxon>Tracheophyta</taxon>
        <taxon>Spermatophyta</taxon>
        <taxon>Magnoliopsida</taxon>
        <taxon>Liliopsida</taxon>
        <taxon>Poales</taxon>
        <taxon>Poaceae</taxon>
        <taxon>BOP clade</taxon>
        <taxon>Oryzoideae</taxon>
        <taxon>Oryzeae</taxon>
        <taxon>Oryzinae</taxon>
        <taxon>Leersia</taxon>
    </lineage>
</organism>
<protein>
    <recommendedName>
        <fullName evidence="1">Protein kinase domain-containing protein</fullName>
    </recommendedName>
</protein>
<sequence length="163" mass="18060">MVAHVGDFGLAKFLYNSCSSTSLVGARGSIGYIAPEYGMGSKMSIEGDIYSYGVILLEMLTGKNPTDQMFAGDLTLRRFVELAFPEKIDDISEHNFSQWNQREGRSSSSHNENGRKVGMHTCVMQLITLGLRCCSESPKDRPLMDEIYTEVASIKEAMLTLCI</sequence>
<reference evidence="2" key="3">
    <citation type="submission" date="2015-04" db="UniProtKB">
        <authorList>
            <consortium name="EnsemblPlants"/>
        </authorList>
    </citation>
    <scope>IDENTIFICATION</scope>
</reference>
<dbReference type="GO" id="GO:0016020">
    <property type="term" value="C:membrane"/>
    <property type="evidence" value="ECO:0007669"/>
    <property type="project" value="TreeGrafter"/>
</dbReference>
<dbReference type="EnsemblPlants" id="LPERR06G12720.1">
    <property type="protein sequence ID" value="LPERR06G12720.1"/>
    <property type="gene ID" value="LPERR06G12720"/>
</dbReference>
<evidence type="ECO:0000313" key="2">
    <source>
        <dbReference type="EnsemblPlants" id="LPERR06G12720.1"/>
    </source>
</evidence>
<proteinExistence type="predicted"/>
<dbReference type="GO" id="GO:0005524">
    <property type="term" value="F:ATP binding"/>
    <property type="evidence" value="ECO:0007669"/>
    <property type="project" value="InterPro"/>
</dbReference>
<dbReference type="InterPro" id="IPR051564">
    <property type="entry name" value="LRR_receptor-like_kinase"/>
</dbReference>
<keyword evidence="3" id="KW-1185">Reference proteome</keyword>
<dbReference type="STRING" id="77586.A0A0D9WQC9"/>
<dbReference type="InterPro" id="IPR000719">
    <property type="entry name" value="Prot_kinase_dom"/>
</dbReference>
<name>A0A0D9WQC9_9ORYZ</name>
<reference evidence="3" key="2">
    <citation type="submission" date="2013-12" db="EMBL/GenBank/DDBJ databases">
        <authorList>
            <person name="Yu Y."/>
            <person name="Lee S."/>
            <person name="de Baynast K."/>
            <person name="Wissotski M."/>
            <person name="Liu L."/>
            <person name="Talag J."/>
            <person name="Goicoechea J."/>
            <person name="Angelova A."/>
            <person name="Jetty R."/>
            <person name="Kudrna D."/>
            <person name="Golser W."/>
            <person name="Rivera L."/>
            <person name="Zhang J."/>
            <person name="Wing R."/>
        </authorList>
    </citation>
    <scope>NUCLEOTIDE SEQUENCE</scope>
</reference>
<evidence type="ECO:0000313" key="3">
    <source>
        <dbReference type="Proteomes" id="UP000032180"/>
    </source>
</evidence>
<dbReference type="HOGENOM" id="CLU_000288_21_9_1"/>
<dbReference type="PROSITE" id="PS50011">
    <property type="entry name" value="PROTEIN_KINASE_DOM"/>
    <property type="match status" value="1"/>
</dbReference>
<dbReference type="Pfam" id="PF07714">
    <property type="entry name" value="PK_Tyr_Ser-Thr"/>
    <property type="match status" value="1"/>
</dbReference>
<evidence type="ECO:0000259" key="1">
    <source>
        <dbReference type="PROSITE" id="PS50011"/>
    </source>
</evidence>
<dbReference type="Gramene" id="LPERR06G12720.1">
    <property type="protein sequence ID" value="LPERR06G12720.1"/>
    <property type="gene ID" value="LPERR06G12720"/>
</dbReference>
<dbReference type="AlphaFoldDB" id="A0A0D9WQC9"/>
<dbReference type="Gene3D" id="1.10.510.10">
    <property type="entry name" value="Transferase(Phosphotransferase) domain 1"/>
    <property type="match status" value="1"/>
</dbReference>
<feature type="domain" description="Protein kinase" evidence="1">
    <location>
        <begin position="1"/>
        <end position="159"/>
    </location>
</feature>
<dbReference type="SUPFAM" id="SSF56112">
    <property type="entry name" value="Protein kinase-like (PK-like)"/>
    <property type="match status" value="1"/>
</dbReference>
<dbReference type="Proteomes" id="UP000032180">
    <property type="component" value="Chromosome 6"/>
</dbReference>